<evidence type="ECO:0000313" key="2">
    <source>
        <dbReference type="EMBL" id="GFZ07040.1"/>
    </source>
</evidence>
<organism evidence="2 3">
    <name type="scientific">Actinidia rufa</name>
    <dbReference type="NCBI Taxonomy" id="165716"/>
    <lineage>
        <taxon>Eukaryota</taxon>
        <taxon>Viridiplantae</taxon>
        <taxon>Streptophyta</taxon>
        <taxon>Embryophyta</taxon>
        <taxon>Tracheophyta</taxon>
        <taxon>Spermatophyta</taxon>
        <taxon>Magnoliopsida</taxon>
        <taxon>eudicotyledons</taxon>
        <taxon>Gunneridae</taxon>
        <taxon>Pentapetalae</taxon>
        <taxon>asterids</taxon>
        <taxon>Ericales</taxon>
        <taxon>Actinidiaceae</taxon>
        <taxon>Actinidia</taxon>
    </lineage>
</organism>
<dbReference type="AlphaFoldDB" id="A0A7J0G8B3"/>
<protein>
    <recommendedName>
        <fullName evidence="4">Retrotransposon gag domain-containing protein</fullName>
    </recommendedName>
</protein>
<evidence type="ECO:0000256" key="1">
    <source>
        <dbReference type="SAM" id="MobiDB-lite"/>
    </source>
</evidence>
<comment type="caution">
    <text evidence="2">The sequence shown here is derived from an EMBL/GenBank/DDBJ whole genome shotgun (WGS) entry which is preliminary data.</text>
</comment>
<dbReference type="OrthoDB" id="1740536at2759"/>
<evidence type="ECO:0008006" key="4">
    <source>
        <dbReference type="Google" id="ProtNLM"/>
    </source>
</evidence>
<feature type="region of interest" description="Disordered" evidence="1">
    <location>
        <begin position="60"/>
        <end position="83"/>
    </location>
</feature>
<dbReference type="Proteomes" id="UP000585474">
    <property type="component" value="Unassembled WGS sequence"/>
</dbReference>
<sequence length="312" mass="36443">MVNTSQASDLEGIHHEMHGIVEQIKIMNKINARLVRHLATNNLPPPTTLAPEAAEWQARSPVVFESRSSSQNQDTTDEETRRRGRLLRRDKFKLPSQLGVYERKTDPMDHPDSFNLMLFQEYSEKVICKAFSATLKGLARSWFKKLTLRTIDSPAIRLSPRTSPKIMSTLQSKADKYIAIEELVLAIEELVDAKRVRQRREDHKRKKLETQRSDYRDEVKSKRSDKETRRVTNDQRPRTPPRQPNLILLPLNIPIAQMLMKIKNEELVKWTGKIKTDPLKRNKNKYCEFHKNHGQNIEDCFQLKEQIADRSK</sequence>
<feature type="region of interest" description="Disordered" evidence="1">
    <location>
        <begin position="196"/>
        <end position="245"/>
    </location>
</feature>
<reference evidence="2 3" key="1">
    <citation type="submission" date="2019-07" db="EMBL/GenBank/DDBJ databases">
        <title>De Novo Assembly of kiwifruit Actinidia rufa.</title>
        <authorList>
            <person name="Sugita-Konishi S."/>
            <person name="Sato K."/>
            <person name="Mori E."/>
            <person name="Abe Y."/>
            <person name="Kisaki G."/>
            <person name="Hamano K."/>
            <person name="Suezawa K."/>
            <person name="Otani M."/>
            <person name="Fukuda T."/>
            <person name="Manabe T."/>
            <person name="Gomi K."/>
            <person name="Tabuchi M."/>
            <person name="Akimitsu K."/>
            <person name="Kataoka I."/>
        </authorList>
    </citation>
    <scope>NUCLEOTIDE SEQUENCE [LARGE SCALE GENOMIC DNA]</scope>
    <source>
        <strain evidence="3">cv. Fuchu</strain>
    </source>
</reference>
<dbReference type="EMBL" id="BJWL01000018">
    <property type="protein sequence ID" value="GFZ07040.1"/>
    <property type="molecule type" value="Genomic_DNA"/>
</dbReference>
<dbReference type="PANTHER" id="PTHR33223:SF10">
    <property type="entry name" value="AMINOTRANSFERASE-LIKE PLANT MOBILE DOMAIN-CONTAINING PROTEIN"/>
    <property type="match status" value="1"/>
</dbReference>
<name>A0A7J0G8B3_9ERIC</name>
<proteinExistence type="predicted"/>
<evidence type="ECO:0000313" key="3">
    <source>
        <dbReference type="Proteomes" id="UP000585474"/>
    </source>
</evidence>
<keyword evidence="3" id="KW-1185">Reference proteome</keyword>
<dbReference type="PANTHER" id="PTHR33223">
    <property type="entry name" value="CCHC-TYPE DOMAIN-CONTAINING PROTEIN"/>
    <property type="match status" value="1"/>
</dbReference>
<accession>A0A7J0G8B3</accession>
<feature type="compositionally biased region" description="Basic and acidic residues" evidence="1">
    <location>
        <begin position="208"/>
        <end position="237"/>
    </location>
</feature>
<gene>
    <name evidence="2" type="ORF">Acr_18g0012100</name>
</gene>